<name>A0A388L2Y9_CHABU</name>
<dbReference type="Gramene" id="GBG76669">
    <property type="protein sequence ID" value="GBG76669"/>
    <property type="gene ID" value="CBR_g22886"/>
</dbReference>
<feature type="transmembrane region" description="Helical" evidence="1">
    <location>
        <begin position="111"/>
        <end position="131"/>
    </location>
</feature>
<keyword evidence="1" id="KW-0812">Transmembrane</keyword>
<organism evidence="2 3">
    <name type="scientific">Chara braunii</name>
    <name type="common">Braun's stonewort</name>
    <dbReference type="NCBI Taxonomy" id="69332"/>
    <lineage>
        <taxon>Eukaryota</taxon>
        <taxon>Viridiplantae</taxon>
        <taxon>Streptophyta</taxon>
        <taxon>Charophyceae</taxon>
        <taxon>Charales</taxon>
        <taxon>Characeae</taxon>
        <taxon>Chara</taxon>
    </lineage>
</organism>
<dbReference type="AlphaFoldDB" id="A0A388L2Y9"/>
<keyword evidence="1" id="KW-0472">Membrane</keyword>
<accession>A0A388L2Y9</accession>
<evidence type="ECO:0000256" key="1">
    <source>
        <dbReference type="SAM" id="Phobius"/>
    </source>
</evidence>
<feature type="transmembrane region" description="Helical" evidence="1">
    <location>
        <begin position="143"/>
        <end position="162"/>
    </location>
</feature>
<reference evidence="2 3" key="1">
    <citation type="journal article" date="2018" name="Cell">
        <title>The Chara Genome: Secondary Complexity and Implications for Plant Terrestrialization.</title>
        <authorList>
            <person name="Nishiyama T."/>
            <person name="Sakayama H."/>
            <person name="Vries J.D."/>
            <person name="Buschmann H."/>
            <person name="Saint-Marcoux D."/>
            <person name="Ullrich K.K."/>
            <person name="Haas F.B."/>
            <person name="Vanderstraeten L."/>
            <person name="Becker D."/>
            <person name="Lang D."/>
            <person name="Vosolsobe S."/>
            <person name="Rombauts S."/>
            <person name="Wilhelmsson P.K.I."/>
            <person name="Janitza P."/>
            <person name="Kern R."/>
            <person name="Heyl A."/>
            <person name="Rumpler F."/>
            <person name="Villalobos L.I.A.C."/>
            <person name="Clay J.M."/>
            <person name="Skokan R."/>
            <person name="Toyoda A."/>
            <person name="Suzuki Y."/>
            <person name="Kagoshima H."/>
            <person name="Schijlen E."/>
            <person name="Tajeshwar N."/>
            <person name="Catarino B."/>
            <person name="Hetherington A.J."/>
            <person name="Saltykova A."/>
            <person name="Bonnot C."/>
            <person name="Breuninger H."/>
            <person name="Symeonidi A."/>
            <person name="Radhakrishnan G.V."/>
            <person name="Van Nieuwerburgh F."/>
            <person name="Deforce D."/>
            <person name="Chang C."/>
            <person name="Karol K.G."/>
            <person name="Hedrich R."/>
            <person name="Ulvskov P."/>
            <person name="Glockner G."/>
            <person name="Delwiche C.F."/>
            <person name="Petrasek J."/>
            <person name="Van de Peer Y."/>
            <person name="Friml J."/>
            <person name="Beilby M."/>
            <person name="Dolan L."/>
            <person name="Kohara Y."/>
            <person name="Sugano S."/>
            <person name="Fujiyama A."/>
            <person name="Delaux P.-M."/>
            <person name="Quint M."/>
            <person name="TheiBen G."/>
            <person name="Hagemann M."/>
            <person name="Harholt J."/>
            <person name="Dunand C."/>
            <person name="Zachgo S."/>
            <person name="Langdale J."/>
            <person name="Maumus F."/>
            <person name="Straeten D.V.D."/>
            <person name="Gould S.B."/>
            <person name="Rensing S.A."/>
        </authorList>
    </citation>
    <scope>NUCLEOTIDE SEQUENCE [LARGE SCALE GENOMIC DNA]</scope>
    <source>
        <strain evidence="2 3">S276</strain>
    </source>
</reference>
<proteinExistence type="predicted"/>
<keyword evidence="3" id="KW-1185">Reference proteome</keyword>
<comment type="caution">
    <text evidence="2">The sequence shown here is derived from an EMBL/GenBank/DDBJ whole genome shotgun (WGS) entry which is preliminary data.</text>
</comment>
<evidence type="ECO:0000313" key="3">
    <source>
        <dbReference type="Proteomes" id="UP000265515"/>
    </source>
</evidence>
<dbReference type="Proteomes" id="UP000265515">
    <property type="component" value="Unassembled WGS sequence"/>
</dbReference>
<keyword evidence="1" id="KW-1133">Transmembrane helix</keyword>
<protein>
    <submittedName>
        <fullName evidence="2">Uncharacterized protein</fullName>
    </submittedName>
</protein>
<dbReference type="EMBL" id="BFEA01000250">
    <property type="protein sequence ID" value="GBG76669.1"/>
    <property type="molecule type" value="Genomic_DNA"/>
</dbReference>
<evidence type="ECO:0000313" key="2">
    <source>
        <dbReference type="EMBL" id="GBG76669.1"/>
    </source>
</evidence>
<gene>
    <name evidence="2" type="ORF">CBR_g22886</name>
</gene>
<sequence>MGLIRSRSTGSISLEMALAGGGGGIMGGVGGGGISAGGGIARGGGGILTGTGLGGLAGVGLGGRQSLGGLHSGGMAILPVSIESGPKSAPSWRVGEGFAKLLSVIASCDSVWRRGITAALIAVLFLAVGLVWNWERVQQQADYAVVIDCGSTGSMLIFSVSFQF</sequence>